<gene>
    <name evidence="2" type="ORF">JOE42_003422</name>
</gene>
<dbReference type="EMBL" id="JAFBBK010000001">
    <property type="protein sequence ID" value="MBM7416689.1"/>
    <property type="molecule type" value="Genomic_DNA"/>
</dbReference>
<name>A0ABS2KXM9_9NOCA</name>
<reference evidence="2 3" key="1">
    <citation type="submission" date="2021-01" db="EMBL/GenBank/DDBJ databases">
        <title>Genomics of switchgrass bacterial isolates.</title>
        <authorList>
            <person name="Shade A."/>
        </authorList>
    </citation>
    <scope>NUCLEOTIDE SEQUENCE [LARGE SCALE GENOMIC DNA]</scope>
    <source>
        <strain evidence="2 3">PvP111</strain>
    </source>
</reference>
<feature type="compositionally biased region" description="Basic and acidic residues" evidence="1">
    <location>
        <begin position="32"/>
        <end position="48"/>
    </location>
</feature>
<proteinExistence type="predicted"/>
<evidence type="ECO:0000256" key="1">
    <source>
        <dbReference type="SAM" id="MobiDB-lite"/>
    </source>
</evidence>
<comment type="caution">
    <text evidence="2">The sequence shown here is derived from an EMBL/GenBank/DDBJ whole genome shotgun (WGS) entry which is preliminary data.</text>
</comment>
<sequence>MVLLEISAVPRTAGGVLMVASSANSSSVATRAGERQDRSTHVAGDRSRVLTASNEVKPRYPGDRAPVTMTRLEHDDHLAGDRRGPFVLLCTGGPADFAVRVTTSRPVGGDLSPWLCIVAGHNAAAPARLRARCRRATPVSFVHSCG</sequence>
<evidence type="ECO:0000313" key="2">
    <source>
        <dbReference type="EMBL" id="MBM7416689.1"/>
    </source>
</evidence>
<keyword evidence="3" id="KW-1185">Reference proteome</keyword>
<organism evidence="2 3">
    <name type="scientific">Rhodococcoides corynebacterioides</name>
    <dbReference type="NCBI Taxonomy" id="53972"/>
    <lineage>
        <taxon>Bacteria</taxon>
        <taxon>Bacillati</taxon>
        <taxon>Actinomycetota</taxon>
        <taxon>Actinomycetes</taxon>
        <taxon>Mycobacteriales</taxon>
        <taxon>Nocardiaceae</taxon>
        <taxon>Rhodococcoides</taxon>
    </lineage>
</organism>
<protein>
    <submittedName>
        <fullName evidence="2">Uncharacterized protein</fullName>
    </submittedName>
</protein>
<accession>A0ABS2KXM9</accession>
<evidence type="ECO:0000313" key="3">
    <source>
        <dbReference type="Proteomes" id="UP000703038"/>
    </source>
</evidence>
<feature type="region of interest" description="Disordered" evidence="1">
    <location>
        <begin position="24"/>
        <end position="63"/>
    </location>
</feature>
<dbReference type="Proteomes" id="UP000703038">
    <property type="component" value="Unassembled WGS sequence"/>
</dbReference>